<dbReference type="EMBL" id="REGN01001081">
    <property type="protein sequence ID" value="RNA37151.1"/>
    <property type="molecule type" value="Genomic_DNA"/>
</dbReference>
<accession>A0A3M7SMT2</accession>
<protein>
    <submittedName>
        <fullName evidence="1">Uncharacterized protein</fullName>
    </submittedName>
</protein>
<organism evidence="1 2">
    <name type="scientific">Brachionus plicatilis</name>
    <name type="common">Marine rotifer</name>
    <name type="synonym">Brachionus muelleri</name>
    <dbReference type="NCBI Taxonomy" id="10195"/>
    <lineage>
        <taxon>Eukaryota</taxon>
        <taxon>Metazoa</taxon>
        <taxon>Spiralia</taxon>
        <taxon>Gnathifera</taxon>
        <taxon>Rotifera</taxon>
        <taxon>Eurotatoria</taxon>
        <taxon>Monogononta</taxon>
        <taxon>Pseudotrocha</taxon>
        <taxon>Ploima</taxon>
        <taxon>Brachionidae</taxon>
        <taxon>Brachionus</taxon>
    </lineage>
</organism>
<feature type="non-terminal residue" evidence="1">
    <location>
        <position position="1"/>
    </location>
</feature>
<evidence type="ECO:0000313" key="1">
    <source>
        <dbReference type="EMBL" id="RNA37151.1"/>
    </source>
</evidence>
<comment type="caution">
    <text evidence="1">The sequence shown here is derived from an EMBL/GenBank/DDBJ whole genome shotgun (WGS) entry which is preliminary data.</text>
</comment>
<evidence type="ECO:0000313" key="2">
    <source>
        <dbReference type="Proteomes" id="UP000276133"/>
    </source>
</evidence>
<gene>
    <name evidence="1" type="ORF">BpHYR1_039104</name>
</gene>
<keyword evidence="2" id="KW-1185">Reference proteome</keyword>
<name>A0A3M7SMT2_BRAPC</name>
<reference evidence="1 2" key="1">
    <citation type="journal article" date="2018" name="Sci. Rep.">
        <title>Genomic signatures of local adaptation to the degree of environmental predictability in rotifers.</title>
        <authorList>
            <person name="Franch-Gras L."/>
            <person name="Hahn C."/>
            <person name="Garcia-Roger E.M."/>
            <person name="Carmona M.J."/>
            <person name="Serra M."/>
            <person name="Gomez A."/>
        </authorList>
    </citation>
    <scope>NUCLEOTIDE SEQUENCE [LARGE SCALE GENOMIC DNA]</scope>
    <source>
        <strain evidence="1">HYR1</strain>
    </source>
</reference>
<sequence length="90" mass="10793">WKLVFFSNFNFCVEKKSLCAERFEIYVQSTLINPAKLILLNFVGISDFPRYHYNKNKTSLILINEKILIVKQNIYKTVAPTYFLFKFFRI</sequence>
<dbReference type="AlphaFoldDB" id="A0A3M7SMT2"/>
<dbReference type="Proteomes" id="UP000276133">
    <property type="component" value="Unassembled WGS sequence"/>
</dbReference>
<proteinExistence type="predicted"/>